<evidence type="ECO:0000259" key="7">
    <source>
        <dbReference type="PROSITE" id="PS50943"/>
    </source>
</evidence>
<sequence length="474" mass="51468">MDQSGRRKIMAGPQLRRLRTTLALSQSAMAAELGVSVSYLNLVERNQRPLTAQLLIRLSETYAIDARDFAGSEDAQGATDIEELLADPLLAPFQVPRAELRAALDQAPTLVAAFKRLHAAYAAAAELGSGPAGERSEAERGAPLSGGGDAVEQVRTFLQDSNNHFPTLEDLAERISVELPPGGDPLPALADRLAARHQVRVQVMTMQDMGVTLRHYDRHRRKLMISELVEPPGRAFQAAVQIALFEGGEAIDEVLAGSGLQDSQARRLGRITLANYCAAALMMPYGRFLGAAQALGYDVEMLGARFGASFEQVAHRLTTLARPQARGIPFFMVRVDNAGNVSKRFSSGAFPFSRFGGTCPRWNLHDAFRHPGRILTQLVELPDGKRWFSLARTVRRVATPWGEPEAAFAVGLGCEERWAAQLVYAQGARETRPTGIGVNCRLCERPHCPSRAAPALLGGLELSEGTRGLSPFGR</sequence>
<keyword evidence="6" id="KW-0732">Signal</keyword>
<dbReference type="InterPro" id="IPR010359">
    <property type="entry name" value="IrrE_HExxH"/>
</dbReference>
<dbReference type="GO" id="GO:0003677">
    <property type="term" value="F:DNA binding"/>
    <property type="evidence" value="ECO:0007669"/>
    <property type="project" value="UniProtKB-KW"/>
</dbReference>
<evidence type="ECO:0000256" key="3">
    <source>
        <dbReference type="ARBA" id="ARBA00023125"/>
    </source>
</evidence>
<evidence type="ECO:0000256" key="2">
    <source>
        <dbReference type="ARBA" id="ARBA00023015"/>
    </source>
</evidence>
<comment type="similarity">
    <text evidence="1">Belongs to the short-chain fatty acyl-CoA assimilation regulator (ScfR) family.</text>
</comment>
<dbReference type="PANTHER" id="PTHR46797:SF23">
    <property type="entry name" value="HTH-TYPE TRANSCRIPTIONAL REGULATOR SUTR"/>
    <property type="match status" value="1"/>
</dbReference>
<dbReference type="InterPro" id="IPR010982">
    <property type="entry name" value="Lambda_DNA-bd_dom_sf"/>
</dbReference>
<reference evidence="8" key="1">
    <citation type="submission" date="2020-02" db="EMBL/GenBank/DDBJ databases">
        <authorList>
            <person name="Meier V. D."/>
        </authorList>
    </citation>
    <scope>NUCLEOTIDE SEQUENCE</scope>
    <source>
        <strain evidence="8">AVDCRST_MAG15</strain>
    </source>
</reference>
<proteinExistence type="inferred from homology"/>
<feature type="chain" id="PRO_5027015729" evidence="6">
    <location>
        <begin position="31"/>
        <end position="474"/>
    </location>
</feature>
<name>A0A6J4Q2L7_9RHOB</name>
<keyword evidence="4" id="KW-0804">Transcription</keyword>
<dbReference type="Gene3D" id="1.10.260.40">
    <property type="entry name" value="lambda repressor-like DNA-binding domains"/>
    <property type="match status" value="1"/>
</dbReference>
<feature type="domain" description="HTH cro/C1-type" evidence="7">
    <location>
        <begin position="15"/>
        <end position="69"/>
    </location>
</feature>
<dbReference type="Pfam" id="PF09856">
    <property type="entry name" value="ScfRs"/>
    <property type="match status" value="1"/>
</dbReference>
<dbReference type="GO" id="GO:0005829">
    <property type="term" value="C:cytosol"/>
    <property type="evidence" value="ECO:0007669"/>
    <property type="project" value="TreeGrafter"/>
</dbReference>
<dbReference type="Pfam" id="PF01381">
    <property type="entry name" value="HTH_3"/>
    <property type="match status" value="1"/>
</dbReference>
<evidence type="ECO:0000313" key="8">
    <source>
        <dbReference type="EMBL" id="CAA9432347.1"/>
    </source>
</evidence>
<keyword evidence="2" id="KW-0805">Transcription regulation</keyword>
<dbReference type="SUPFAM" id="SSF47413">
    <property type="entry name" value="lambda repressor-like DNA-binding domains"/>
    <property type="match status" value="1"/>
</dbReference>
<keyword evidence="3" id="KW-0238">DNA-binding</keyword>
<evidence type="ECO:0000256" key="5">
    <source>
        <dbReference type="SAM" id="MobiDB-lite"/>
    </source>
</evidence>
<dbReference type="Pfam" id="PF06114">
    <property type="entry name" value="Peptidase_M78"/>
    <property type="match status" value="1"/>
</dbReference>
<feature type="region of interest" description="Disordered" evidence="5">
    <location>
        <begin position="128"/>
        <end position="148"/>
    </location>
</feature>
<dbReference type="CDD" id="cd00093">
    <property type="entry name" value="HTH_XRE"/>
    <property type="match status" value="1"/>
</dbReference>
<dbReference type="PIRSF" id="PIRSF019251">
    <property type="entry name" value="Rv0465c"/>
    <property type="match status" value="1"/>
</dbReference>
<dbReference type="GO" id="GO:0003700">
    <property type="term" value="F:DNA-binding transcription factor activity"/>
    <property type="evidence" value="ECO:0007669"/>
    <property type="project" value="TreeGrafter"/>
</dbReference>
<dbReference type="InterPro" id="IPR050807">
    <property type="entry name" value="TransReg_Diox_bact_type"/>
</dbReference>
<evidence type="ECO:0000256" key="6">
    <source>
        <dbReference type="SAM" id="SignalP"/>
    </source>
</evidence>
<dbReference type="EMBL" id="CADCUU010000446">
    <property type="protein sequence ID" value="CAA9432347.1"/>
    <property type="molecule type" value="Genomic_DNA"/>
</dbReference>
<dbReference type="InterPro" id="IPR018653">
    <property type="entry name" value="ScfR_C"/>
</dbReference>
<dbReference type="InterPro" id="IPR026281">
    <property type="entry name" value="HTH_RamB"/>
</dbReference>
<feature type="signal peptide" evidence="6">
    <location>
        <begin position="1"/>
        <end position="30"/>
    </location>
</feature>
<organism evidence="8">
    <name type="scientific">uncultured Rubellimicrobium sp</name>
    <dbReference type="NCBI Taxonomy" id="543078"/>
    <lineage>
        <taxon>Bacteria</taxon>
        <taxon>Pseudomonadati</taxon>
        <taxon>Pseudomonadota</taxon>
        <taxon>Alphaproteobacteria</taxon>
        <taxon>Rhodobacterales</taxon>
        <taxon>Roseobacteraceae</taxon>
        <taxon>Rubellimicrobium</taxon>
        <taxon>environmental samples</taxon>
    </lineage>
</organism>
<dbReference type="SMART" id="SM00530">
    <property type="entry name" value="HTH_XRE"/>
    <property type="match status" value="1"/>
</dbReference>
<dbReference type="PROSITE" id="PS50943">
    <property type="entry name" value="HTH_CROC1"/>
    <property type="match status" value="1"/>
</dbReference>
<dbReference type="InterPro" id="IPR001387">
    <property type="entry name" value="Cro/C1-type_HTH"/>
</dbReference>
<accession>A0A6J4Q2L7</accession>
<dbReference type="PANTHER" id="PTHR46797">
    <property type="entry name" value="HTH-TYPE TRANSCRIPTIONAL REGULATOR"/>
    <property type="match status" value="1"/>
</dbReference>
<gene>
    <name evidence="8" type="ORF">AVDCRST_MAG15-2966</name>
</gene>
<protein>
    <submittedName>
        <fullName evidence="8">Transcriptional regulator, Xre family</fullName>
    </submittedName>
</protein>
<dbReference type="AlphaFoldDB" id="A0A6J4Q2L7"/>
<evidence type="ECO:0000256" key="1">
    <source>
        <dbReference type="ARBA" id="ARBA00007227"/>
    </source>
</evidence>
<evidence type="ECO:0000256" key="4">
    <source>
        <dbReference type="ARBA" id="ARBA00023163"/>
    </source>
</evidence>